<evidence type="ECO:0000256" key="4">
    <source>
        <dbReference type="ARBA" id="ARBA00022989"/>
    </source>
</evidence>
<evidence type="ECO:0000259" key="7">
    <source>
        <dbReference type="Pfam" id="PF03816"/>
    </source>
</evidence>
<sequence>MSENRRANLHHPKKKKRKRIVRWILMPLLLITVTVGAYGAHLYSKAESVINKSYQPIDREGKRANVNPFEENISVLFIGVDDSQKRKLEGNTRTDAMMLATFNKDDKSVKLLSIPRDSYVYIPGQDVYTKINHAHAYGGVEMTLDTVENLLDVPVDYYVKMNFNAFMDVIDALNGIEVDVPVTFTEQDSKDKAGAITLEKGLQTLNGEEALALARTRKIDNDIERGKRQQLIIKAIISKAASAKSVANYTDVMEAIGENMSTDLRFNEMVSFIDYATAGNKLSTETLNLAGADSRINGIYYYQLDEAALAQTKLELQTHLGLAETTTEADSVTTPETGTTTDTGITTDPATTETTPSY</sequence>
<dbReference type="InterPro" id="IPR050922">
    <property type="entry name" value="LytR/CpsA/Psr_CW_biosynth"/>
</dbReference>
<gene>
    <name evidence="8" type="ORF">EV146_103254</name>
</gene>
<dbReference type="InterPro" id="IPR004474">
    <property type="entry name" value="LytR_CpsA_psr"/>
</dbReference>
<name>A0A4R2BI44_9BACI</name>
<evidence type="ECO:0000256" key="1">
    <source>
        <dbReference type="ARBA" id="ARBA00006068"/>
    </source>
</evidence>
<keyword evidence="9" id="KW-1185">Reference proteome</keyword>
<evidence type="ECO:0000313" key="8">
    <source>
        <dbReference type="EMBL" id="TCN26731.1"/>
    </source>
</evidence>
<feature type="region of interest" description="Disordered" evidence="5">
    <location>
        <begin position="325"/>
        <end position="358"/>
    </location>
</feature>
<dbReference type="Proteomes" id="UP000295689">
    <property type="component" value="Unassembled WGS sequence"/>
</dbReference>
<keyword evidence="4 6" id="KW-1133">Transmembrane helix</keyword>
<feature type="transmembrane region" description="Helical" evidence="6">
    <location>
        <begin position="20"/>
        <end position="43"/>
    </location>
</feature>
<dbReference type="PANTHER" id="PTHR33392">
    <property type="entry name" value="POLYISOPRENYL-TEICHOIC ACID--PEPTIDOGLYCAN TEICHOIC ACID TRANSFERASE TAGU"/>
    <property type="match status" value="1"/>
</dbReference>
<proteinExistence type="inferred from homology"/>
<dbReference type="Pfam" id="PF03816">
    <property type="entry name" value="LytR_cpsA_psr"/>
    <property type="match status" value="1"/>
</dbReference>
<keyword evidence="3" id="KW-0735">Signal-anchor</keyword>
<dbReference type="PANTHER" id="PTHR33392:SF3">
    <property type="entry name" value="POLYISOPRENYL-TEICHOIC ACID--PEPTIDOGLYCAN TEICHOIC ACID TRANSFERASE TAGT"/>
    <property type="match status" value="1"/>
</dbReference>
<evidence type="ECO:0000256" key="3">
    <source>
        <dbReference type="ARBA" id="ARBA00022968"/>
    </source>
</evidence>
<feature type="compositionally biased region" description="Low complexity" evidence="5">
    <location>
        <begin position="333"/>
        <end position="358"/>
    </location>
</feature>
<organism evidence="8 9">
    <name type="scientific">Mesobacillus foraminis</name>
    <dbReference type="NCBI Taxonomy" id="279826"/>
    <lineage>
        <taxon>Bacteria</taxon>
        <taxon>Bacillati</taxon>
        <taxon>Bacillota</taxon>
        <taxon>Bacilli</taxon>
        <taxon>Bacillales</taxon>
        <taxon>Bacillaceae</taxon>
        <taxon>Mesobacillus</taxon>
    </lineage>
</organism>
<dbReference type="GO" id="GO:0071555">
    <property type="term" value="P:cell wall organization"/>
    <property type="evidence" value="ECO:0007669"/>
    <property type="project" value="UniProtKB-KW"/>
</dbReference>
<accession>A0A4R2BI44</accession>
<protein>
    <submittedName>
        <fullName evidence="8">LytR family transcriptional attenuator</fullName>
    </submittedName>
</protein>
<dbReference type="AlphaFoldDB" id="A0A4R2BI44"/>
<evidence type="ECO:0000256" key="5">
    <source>
        <dbReference type="SAM" id="MobiDB-lite"/>
    </source>
</evidence>
<comment type="similarity">
    <text evidence="1">Belongs to the LytR/CpsA/Psr (LCP) family.</text>
</comment>
<reference evidence="8 9" key="1">
    <citation type="journal article" date="2015" name="Stand. Genomic Sci.">
        <title>Genomic Encyclopedia of Bacterial and Archaeal Type Strains, Phase III: the genomes of soil and plant-associated and newly described type strains.</title>
        <authorList>
            <person name="Whitman W.B."/>
            <person name="Woyke T."/>
            <person name="Klenk H.P."/>
            <person name="Zhou Y."/>
            <person name="Lilburn T.G."/>
            <person name="Beck B.J."/>
            <person name="De Vos P."/>
            <person name="Vandamme P."/>
            <person name="Eisen J.A."/>
            <person name="Garrity G."/>
            <person name="Hugenholtz P."/>
            <person name="Kyrpides N.C."/>
        </authorList>
    </citation>
    <scope>NUCLEOTIDE SEQUENCE [LARGE SCALE GENOMIC DNA]</scope>
    <source>
        <strain evidence="8 9">CV53</strain>
    </source>
</reference>
<dbReference type="Gene3D" id="3.40.630.190">
    <property type="entry name" value="LCP protein"/>
    <property type="match status" value="1"/>
</dbReference>
<comment type="caution">
    <text evidence="8">The sequence shown here is derived from an EMBL/GenBank/DDBJ whole genome shotgun (WGS) entry which is preliminary data.</text>
</comment>
<dbReference type="NCBIfam" id="TIGR00350">
    <property type="entry name" value="lytR_cpsA_psr"/>
    <property type="match status" value="1"/>
</dbReference>
<dbReference type="EMBL" id="SLVV01000003">
    <property type="protein sequence ID" value="TCN26731.1"/>
    <property type="molecule type" value="Genomic_DNA"/>
</dbReference>
<keyword evidence="6" id="KW-0472">Membrane</keyword>
<evidence type="ECO:0000313" key="9">
    <source>
        <dbReference type="Proteomes" id="UP000295689"/>
    </source>
</evidence>
<feature type="domain" description="Cell envelope-related transcriptional attenuator" evidence="7">
    <location>
        <begin position="93"/>
        <end position="241"/>
    </location>
</feature>
<evidence type="ECO:0000256" key="2">
    <source>
        <dbReference type="ARBA" id="ARBA00022692"/>
    </source>
</evidence>
<dbReference type="RefSeq" id="WP_132003307.1">
    <property type="nucleotide sequence ID" value="NZ_JABUHM010000002.1"/>
</dbReference>
<keyword evidence="2 6" id="KW-0812">Transmembrane</keyword>
<evidence type="ECO:0000256" key="6">
    <source>
        <dbReference type="SAM" id="Phobius"/>
    </source>
</evidence>